<dbReference type="Proteomes" id="UP000243006">
    <property type="component" value="Unassembled WGS sequence"/>
</dbReference>
<accession>A0A1Y3EDB0</accession>
<evidence type="ECO:0000313" key="2">
    <source>
        <dbReference type="Proteomes" id="UP000243006"/>
    </source>
</evidence>
<reference evidence="1 2" key="1">
    <citation type="submission" date="2015-04" db="EMBL/GenBank/DDBJ databases">
        <title>Draft genome of the roundworm Trichinella nativa.</title>
        <authorList>
            <person name="Mitreva M."/>
        </authorList>
    </citation>
    <scope>NUCLEOTIDE SEQUENCE [LARGE SCALE GENOMIC DNA]</scope>
    <source>
        <strain evidence="1 2">ISS45</strain>
    </source>
</reference>
<name>A0A1Y3EDB0_9BILA</name>
<gene>
    <name evidence="1" type="ORF">D917_10140</name>
</gene>
<dbReference type="EMBL" id="LVZM01016072">
    <property type="protein sequence ID" value="OUC42971.1"/>
    <property type="molecule type" value="Genomic_DNA"/>
</dbReference>
<organism evidence="1 2">
    <name type="scientific">Trichinella nativa</name>
    <dbReference type="NCBI Taxonomy" id="6335"/>
    <lineage>
        <taxon>Eukaryota</taxon>
        <taxon>Metazoa</taxon>
        <taxon>Ecdysozoa</taxon>
        <taxon>Nematoda</taxon>
        <taxon>Enoplea</taxon>
        <taxon>Dorylaimia</taxon>
        <taxon>Trichinellida</taxon>
        <taxon>Trichinellidae</taxon>
        <taxon>Trichinella</taxon>
    </lineage>
</organism>
<feature type="non-terminal residue" evidence="1">
    <location>
        <position position="27"/>
    </location>
</feature>
<dbReference type="AlphaFoldDB" id="A0A1Y3EDB0"/>
<sequence>MQFTSEIVQFLCITFYKKIHNIPLIPL</sequence>
<protein>
    <submittedName>
        <fullName evidence="1">Uncharacterized protein</fullName>
    </submittedName>
</protein>
<evidence type="ECO:0000313" key="1">
    <source>
        <dbReference type="EMBL" id="OUC42971.1"/>
    </source>
</evidence>
<comment type="caution">
    <text evidence="1">The sequence shown here is derived from an EMBL/GenBank/DDBJ whole genome shotgun (WGS) entry which is preliminary data.</text>
</comment>
<proteinExistence type="predicted"/>